<dbReference type="EMBL" id="SRYG01000004">
    <property type="protein sequence ID" value="TGY66680.1"/>
    <property type="molecule type" value="Genomic_DNA"/>
</dbReference>
<name>A0AC61R9R5_9FIRM</name>
<gene>
    <name evidence="1" type="ORF">E5336_02495</name>
</gene>
<organism evidence="1 2">
    <name type="scientific">Dubosiella muris</name>
    <dbReference type="NCBI Taxonomy" id="3038133"/>
    <lineage>
        <taxon>Bacteria</taxon>
        <taxon>Bacillati</taxon>
        <taxon>Bacillota</taxon>
        <taxon>Erysipelotrichia</taxon>
        <taxon>Erysipelotrichales</taxon>
        <taxon>Erysipelotrichaceae</taxon>
        <taxon>Dubosiella</taxon>
    </lineage>
</organism>
<proteinExistence type="predicted"/>
<keyword evidence="2" id="KW-1185">Reference proteome</keyword>
<sequence>MQKRTTNYFFKKYGDVYYRMPEAAESLNDSTLTLRAKKFDRMFYSSSDIYIANEEGISMLFVSQDGENFEQFIMHRIVRIDPNVYFNIVPISSKSTINLRYNEETFRQKMIAEPITFKPIVPHLQIEEILSASFHVRKANYHGKGHVDDFFELIYIDHGRIHLLVDNKECVLSDYDTLVVYPGQNHVLYTTEQDSCSYLVIDFQMSEYFSQSLKDQVFRTDKRIYKILSRFMTSLEKNTELDDDLAIIYLKEALLLLHQNRSEDQLDDPMHENFENTLLNEILVYIHNNLYSPLAVEDLCERFTISRSTIQNLFRSHIHTTPKQYISDLKLNEAKKMILEHKYTISEISTKLGFTSIHYFSRKFKEHFQMSPTEFAKSSYTKKVRHDPS</sequence>
<accession>A0AC61R9R5</accession>
<dbReference type="Proteomes" id="UP000308836">
    <property type="component" value="Unassembled WGS sequence"/>
</dbReference>
<reference evidence="1" key="1">
    <citation type="submission" date="2019-04" db="EMBL/GenBank/DDBJ databases">
        <title>Microbes associate with the intestines of laboratory mice.</title>
        <authorList>
            <person name="Navarre W."/>
            <person name="Wong E."/>
            <person name="Huang K."/>
            <person name="Tropini C."/>
            <person name="Ng K."/>
            <person name="Yu B."/>
        </authorList>
    </citation>
    <scope>NUCLEOTIDE SEQUENCE</scope>
    <source>
        <strain evidence="1">NM09_H32</strain>
    </source>
</reference>
<protein>
    <submittedName>
        <fullName evidence="1">AraC family transcriptional regulator</fullName>
    </submittedName>
</protein>
<evidence type="ECO:0000313" key="2">
    <source>
        <dbReference type="Proteomes" id="UP000308836"/>
    </source>
</evidence>
<evidence type="ECO:0000313" key="1">
    <source>
        <dbReference type="EMBL" id="TGY66680.1"/>
    </source>
</evidence>
<comment type="caution">
    <text evidence="1">The sequence shown here is derived from an EMBL/GenBank/DDBJ whole genome shotgun (WGS) entry which is preliminary data.</text>
</comment>